<dbReference type="RefSeq" id="WP_151195359.1">
    <property type="nucleotide sequence ID" value="NZ_CP119393.1"/>
</dbReference>
<dbReference type="EMBL" id="QRMZ01000004">
    <property type="protein sequence ID" value="RHK07510.1"/>
    <property type="molecule type" value="Genomic_DNA"/>
</dbReference>
<dbReference type="InterPro" id="IPR036388">
    <property type="entry name" value="WH-like_DNA-bd_sf"/>
</dbReference>
<evidence type="ECO:0000259" key="1">
    <source>
        <dbReference type="PROSITE" id="PS51071"/>
    </source>
</evidence>
<dbReference type="PROSITE" id="PS51071">
    <property type="entry name" value="HTH_RPIR"/>
    <property type="match status" value="1"/>
</dbReference>
<dbReference type="PANTHER" id="PTHR30514:SF1">
    <property type="entry name" value="HTH-TYPE TRANSCRIPTIONAL REGULATOR HEXR-RELATED"/>
    <property type="match status" value="1"/>
</dbReference>
<dbReference type="GO" id="GO:0097367">
    <property type="term" value="F:carbohydrate derivative binding"/>
    <property type="evidence" value="ECO:0007669"/>
    <property type="project" value="InterPro"/>
</dbReference>
<dbReference type="AlphaFoldDB" id="A0A415EW38"/>
<protein>
    <submittedName>
        <fullName evidence="2">MurR/RpiR family transcriptional regulator</fullName>
    </submittedName>
</protein>
<dbReference type="GO" id="GO:0003700">
    <property type="term" value="F:DNA-binding transcription factor activity"/>
    <property type="evidence" value="ECO:0007669"/>
    <property type="project" value="InterPro"/>
</dbReference>
<dbReference type="GO" id="GO:0003677">
    <property type="term" value="F:DNA binding"/>
    <property type="evidence" value="ECO:0007669"/>
    <property type="project" value="InterPro"/>
</dbReference>
<sequence>MELTAENKSFSKKEWQLFQYVLNQQAEVCSMSIRELADATKTSSTTVLRFCRKFDCEGFSEFKIKLKRTLQKQGKTDRLFKQDKKALHYFFERMDESFYRETLLTIAKRISKTKLLILASDRESTLALTYAQQKFARLDKIVCVEEETTSIKSVWRTLSSEATLLVFSNKGADPFLESLITECTTAGISTISLTNRSTTSIARLSERNFAYYFSDNQAADSLSSQIPAIYLVELLFDLVTDCEDR</sequence>
<organism evidence="2 3">
    <name type="scientific">Enterococcus casseliflavus</name>
    <name type="common">Enterococcus flavescens</name>
    <dbReference type="NCBI Taxonomy" id="37734"/>
    <lineage>
        <taxon>Bacteria</taxon>
        <taxon>Bacillati</taxon>
        <taxon>Bacillota</taxon>
        <taxon>Bacilli</taxon>
        <taxon>Lactobacillales</taxon>
        <taxon>Enterococcaceae</taxon>
        <taxon>Enterococcus</taxon>
    </lineage>
</organism>
<accession>A0A415EW38</accession>
<reference evidence="2 3" key="1">
    <citation type="submission" date="2018-08" db="EMBL/GenBank/DDBJ databases">
        <title>A genome reference for cultivated species of the human gut microbiota.</title>
        <authorList>
            <person name="Zou Y."/>
            <person name="Xue W."/>
            <person name="Luo G."/>
        </authorList>
    </citation>
    <scope>NUCLEOTIDE SEQUENCE [LARGE SCALE GENOMIC DNA]</scope>
    <source>
        <strain evidence="2 3">AF48-16</strain>
    </source>
</reference>
<gene>
    <name evidence="2" type="ORF">DW084_04515</name>
</gene>
<dbReference type="Gene3D" id="1.10.10.10">
    <property type="entry name" value="Winged helix-like DNA-binding domain superfamily/Winged helix DNA-binding domain"/>
    <property type="match status" value="1"/>
</dbReference>
<dbReference type="InterPro" id="IPR000281">
    <property type="entry name" value="HTH_RpiR"/>
</dbReference>
<dbReference type="SUPFAM" id="SSF53697">
    <property type="entry name" value="SIS domain"/>
    <property type="match status" value="1"/>
</dbReference>
<proteinExistence type="predicted"/>
<dbReference type="Gene3D" id="3.40.50.10490">
    <property type="entry name" value="Glucose-6-phosphate isomerase like protein, domain 1"/>
    <property type="match status" value="1"/>
</dbReference>
<comment type="caution">
    <text evidence="2">The sequence shown here is derived from an EMBL/GenBank/DDBJ whole genome shotgun (WGS) entry which is preliminary data.</text>
</comment>
<dbReference type="PANTHER" id="PTHR30514">
    <property type="entry name" value="GLUCOKINASE"/>
    <property type="match status" value="1"/>
</dbReference>
<evidence type="ECO:0000313" key="3">
    <source>
        <dbReference type="Proteomes" id="UP000286288"/>
    </source>
</evidence>
<feature type="domain" description="HTH rpiR-type" evidence="1">
    <location>
        <begin position="1"/>
        <end position="73"/>
    </location>
</feature>
<dbReference type="SUPFAM" id="SSF46689">
    <property type="entry name" value="Homeodomain-like"/>
    <property type="match status" value="1"/>
</dbReference>
<dbReference type="InterPro" id="IPR047640">
    <property type="entry name" value="RpiR-like"/>
</dbReference>
<dbReference type="InterPro" id="IPR009057">
    <property type="entry name" value="Homeodomain-like_sf"/>
</dbReference>
<dbReference type="Proteomes" id="UP000286288">
    <property type="component" value="Unassembled WGS sequence"/>
</dbReference>
<dbReference type="GO" id="GO:1901135">
    <property type="term" value="P:carbohydrate derivative metabolic process"/>
    <property type="evidence" value="ECO:0007669"/>
    <property type="project" value="InterPro"/>
</dbReference>
<dbReference type="InterPro" id="IPR046348">
    <property type="entry name" value="SIS_dom_sf"/>
</dbReference>
<name>A0A415EW38_ENTCA</name>
<dbReference type="Pfam" id="PF01418">
    <property type="entry name" value="HTH_6"/>
    <property type="match status" value="1"/>
</dbReference>
<evidence type="ECO:0000313" key="2">
    <source>
        <dbReference type="EMBL" id="RHK07510.1"/>
    </source>
</evidence>